<dbReference type="InterPro" id="IPR000182">
    <property type="entry name" value="GNAT_dom"/>
</dbReference>
<dbReference type="RefSeq" id="WP_044239185.1">
    <property type="nucleotide sequence ID" value="NZ_ASRX01000014.1"/>
</dbReference>
<keyword evidence="2" id="KW-0808">Transferase</keyword>
<dbReference type="OrthoDB" id="5295305at2"/>
<dbReference type="PROSITE" id="PS51186">
    <property type="entry name" value="GNAT"/>
    <property type="match status" value="1"/>
</dbReference>
<dbReference type="PANTHER" id="PTHR43610">
    <property type="entry name" value="BLL6696 PROTEIN"/>
    <property type="match status" value="1"/>
</dbReference>
<protein>
    <submittedName>
        <fullName evidence="2">GCN5-related N-acetyltransferase</fullName>
    </submittedName>
</protein>
<dbReference type="InterPro" id="IPR016181">
    <property type="entry name" value="Acyl_CoA_acyltransferase"/>
</dbReference>
<keyword evidence="3" id="KW-1185">Reference proteome</keyword>
<reference evidence="2 3" key="1">
    <citation type="submission" date="2013-05" db="EMBL/GenBank/DDBJ databases">
        <title>Genome assembly of Chondromyces apiculatus DSM 436.</title>
        <authorList>
            <person name="Sharma G."/>
            <person name="Khatri I."/>
            <person name="Kaur C."/>
            <person name="Mayilraj S."/>
            <person name="Subramanian S."/>
        </authorList>
    </citation>
    <scope>NUCLEOTIDE SEQUENCE [LARGE SCALE GENOMIC DNA]</scope>
    <source>
        <strain evidence="2 3">DSM 436</strain>
    </source>
</reference>
<evidence type="ECO:0000313" key="3">
    <source>
        <dbReference type="Proteomes" id="UP000019678"/>
    </source>
</evidence>
<proteinExistence type="predicted"/>
<dbReference type="PANTHER" id="PTHR43610:SF1">
    <property type="entry name" value="N-ACETYLTRANSFERASE DOMAIN-CONTAINING PROTEIN"/>
    <property type="match status" value="1"/>
</dbReference>
<dbReference type="SUPFAM" id="SSF55729">
    <property type="entry name" value="Acyl-CoA N-acyltransferases (Nat)"/>
    <property type="match status" value="1"/>
</dbReference>
<feature type="domain" description="N-acetyltransferase" evidence="1">
    <location>
        <begin position="13"/>
        <end position="181"/>
    </location>
</feature>
<dbReference type="Pfam" id="PF13302">
    <property type="entry name" value="Acetyltransf_3"/>
    <property type="match status" value="1"/>
</dbReference>
<comment type="caution">
    <text evidence="2">The sequence shown here is derived from an EMBL/GenBank/DDBJ whole genome shotgun (WGS) entry which is preliminary data.</text>
</comment>
<dbReference type="Gene3D" id="3.40.630.30">
    <property type="match status" value="1"/>
</dbReference>
<evidence type="ECO:0000259" key="1">
    <source>
        <dbReference type="PROSITE" id="PS51186"/>
    </source>
</evidence>
<sequence>MEPRPILLEGLHVRLEPLTLAHAADLFDALCRDVVVWQWLTTEPPQTLPEMQAYIVQRLAGQDAGKEVCFTQVSRAEGRAVGVTTYLDLRLHDQGLEIGGTWIGRPWQRTAINTEAKLLLLRHAFEDLGALRVQLKTDERNHQSQAAIARLGAVREGVLRRYQRTRGGVQRNTVMFSITAEEWGAVKVGLEARLRART</sequence>
<dbReference type="GO" id="GO:0016747">
    <property type="term" value="F:acyltransferase activity, transferring groups other than amino-acyl groups"/>
    <property type="evidence" value="ECO:0007669"/>
    <property type="project" value="InterPro"/>
</dbReference>
<accession>A0A017TDC1</accession>
<dbReference type="EMBL" id="ASRX01000014">
    <property type="protein sequence ID" value="EYF06820.1"/>
    <property type="molecule type" value="Genomic_DNA"/>
</dbReference>
<dbReference type="AlphaFoldDB" id="A0A017TDC1"/>
<dbReference type="Proteomes" id="UP000019678">
    <property type="component" value="Unassembled WGS sequence"/>
</dbReference>
<dbReference type="STRING" id="1192034.CAP_1517"/>
<dbReference type="eggNOG" id="COG1670">
    <property type="taxonomic scope" value="Bacteria"/>
</dbReference>
<organism evidence="2 3">
    <name type="scientific">Chondromyces apiculatus DSM 436</name>
    <dbReference type="NCBI Taxonomy" id="1192034"/>
    <lineage>
        <taxon>Bacteria</taxon>
        <taxon>Pseudomonadati</taxon>
        <taxon>Myxococcota</taxon>
        <taxon>Polyangia</taxon>
        <taxon>Polyangiales</taxon>
        <taxon>Polyangiaceae</taxon>
        <taxon>Chondromyces</taxon>
    </lineage>
</organism>
<name>A0A017TDC1_9BACT</name>
<gene>
    <name evidence="2" type="ORF">CAP_1517</name>
</gene>
<evidence type="ECO:0000313" key="2">
    <source>
        <dbReference type="EMBL" id="EYF06820.1"/>
    </source>
</evidence>